<dbReference type="InterPro" id="IPR046469">
    <property type="entry name" value="SAM_HAT_N"/>
</dbReference>
<dbReference type="InterPro" id="IPR023227">
    <property type="entry name" value="SAM_OH_AdoTrfase_C_sf"/>
</dbReference>
<evidence type="ECO:0000256" key="1">
    <source>
        <dbReference type="ARBA" id="ARBA00022691"/>
    </source>
</evidence>
<dbReference type="EMBL" id="PGCK01000010">
    <property type="protein sequence ID" value="MCD1295735.1"/>
    <property type="molecule type" value="Genomic_DNA"/>
</dbReference>
<reference evidence="5 6" key="1">
    <citation type="submission" date="2017-11" db="EMBL/GenBank/DDBJ databases">
        <title>Isolation and Characterization of Family Methanocellaceae Species from Potential Methane Hydrate Area Offshore Southwestern Taiwan.</title>
        <authorList>
            <person name="Zhang W.-L."/>
            <person name="Chen W.-C."/>
            <person name="Lai M.-C."/>
            <person name="Chen S.-C."/>
        </authorList>
    </citation>
    <scope>NUCLEOTIDE SEQUENCE [LARGE SCALE GENOMIC DNA]</scope>
    <source>
        <strain evidence="5 6">CWC-04</strain>
    </source>
</reference>
<feature type="domain" description="S-adenosyl-l-methionine hydroxide adenosyltransferase N-terminal" evidence="3">
    <location>
        <begin position="6"/>
        <end position="144"/>
    </location>
</feature>
<evidence type="ECO:0000259" key="4">
    <source>
        <dbReference type="Pfam" id="PF20257"/>
    </source>
</evidence>
<protein>
    <recommendedName>
        <fullName evidence="7">S-adenosyl-l-methionine hydroxide adenosyltransferase</fullName>
    </recommendedName>
</protein>
<gene>
    <name evidence="5" type="ORF">CUJ83_12070</name>
</gene>
<evidence type="ECO:0000256" key="2">
    <source>
        <dbReference type="ARBA" id="ARBA00024035"/>
    </source>
</evidence>
<sequence length="262" mass="28138">MAPIMTVTTDFRDVYPAIMKGVIMNIAPGTNIIDITNTIEQGNILQGAFILKSASAYFPPGTIHLAVVDPGVGSKRRALVIKGERYTFVGPDNGLMIPAAREQGEFKVFEITDPEFYTDHVSPVFHGRDVFAPAAAFIAAGKEVPLSGEILDYIEIDPGKEKVADRSIYGKVVYVDGFGNMITNITGETMSGIYDYGDKIKINGSPSKFVKAYHEGSEETAIALIGSHGMLEIAVNLGSASKALSINAGDEISIEPIRGNTY</sequence>
<dbReference type="InterPro" id="IPR002747">
    <property type="entry name" value="SAM_OH_AdoTrfase"/>
</dbReference>
<dbReference type="PANTHER" id="PTHR35092:SF1">
    <property type="entry name" value="CHLORINASE MJ1651"/>
    <property type="match status" value="1"/>
</dbReference>
<dbReference type="SUPFAM" id="SSF102522">
    <property type="entry name" value="Bacterial fluorinating enzyme, N-terminal domain"/>
    <property type="match status" value="1"/>
</dbReference>
<dbReference type="InterPro" id="IPR023228">
    <property type="entry name" value="SAM_OH_AdoTrfase_N_sf"/>
</dbReference>
<dbReference type="AlphaFoldDB" id="A0AAP2RGI7"/>
<dbReference type="PIRSF" id="PIRSF006779">
    <property type="entry name" value="UCP006779"/>
    <property type="match status" value="1"/>
</dbReference>
<comment type="similarity">
    <text evidence="2">Belongs to the SAM hydrolase / SAM-dependent halogenase family.</text>
</comment>
<dbReference type="Gene3D" id="2.40.30.90">
    <property type="entry name" value="Bacterial fluorinating enzyme like"/>
    <property type="match status" value="1"/>
</dbReference>
<keyword evidence="6" id="KW-1185">Reference proteome</keyword>
<dbReference type="SUPFAM" id="SSF101852">
    <property type="entry name" value="Bacterial fluorinating enzyme, C-terminal domain"/>
    <property type="match status" value="1"/>
</dbReference>
<feature type="domain" description="S-adenosyl-l-methionine hydroxide adenosyltransferase C-terminal" evidence="4">
    <location>
        <begin position="170"/>
        <end position="252"/>
    </location>
</feature>
<dbReference type="PANTHER" id="PTHR35092">
    <property type="entry name" value="CHLORINASE MJ1651"/>
    <property type="match status" value="1"/>
</dbReference>
<proteinExistence type="inferred from homology"/>
<dbReference type="Pfam" id="PF01887">
    <property type="entry name" value="SAM_HAT_N"/>
    <property type="match status" value="1"/>
</dbReference>
<comment type="caution">
    <text evidence="5">The sequence shown here is derived from an EMBL/GenBank/DDBJ whole genome shotgun (WGS) entry which is preliminary data.</text>
</comment>
<dbReference type="InterPro" id="IPR046470">
    <property type="entry name" value="SAM_HAT_C"/>
</dbReference>
<name>A0AAP2RGI7_9EURY</name>
<dbReference type="Gene3D" id="3.40.50.10790">
    <property type="entry name" value="S-adenosyl-l-methionine hydroxide adenosyltransferase, N-terminal"/>
    <property type="match status" value="1"/>
</dbReference>
<dbReference type="Pfam" id="PF20257">
    <property type="entry name" value="SAM_HAT_C"/>
    <property type="match status" value="1"/>
</dbReference>
<dbReference type="Proteomes" id="UP001320159">
    <property type="component" value="Unassembled WGS sequence"/>
</dbReference>
<evidence type="ECO:0000259" key="3">
    <source>
        <dbReference type="Pfam" id="PF01887"/>
    </source>
</evidence>
<keyword evidence="1" id="KW-0949">S-adenosyl-L-methionine</keyword>
<evidence type="ECO:0000313" key="5">
    <source>
        <dbReference type="EMBL" id="MCD1295735.1"/>
    </source>
</evidence>
<evidence type="ECO:0008006" key="7">
    <source>
        <dbReference type="Google" id="ProtNLM"/>
    </source>
</evidence>
<organism evidence="5 6">
    <name type="scientific">Methanooceanicella nereidis</name>
    <dbReference type="NCBI Taxonomy" id="2052831"/>
    <lineage>
        <taxon>Archaea</taxon>
        <taxon>Methanobacteriati</taxon>
        <taxon>Methanobacteriota</taxon>
        <taxon>Stenosarchaea group</taxon>
        <taxon>Methanomicrobia</taxon>
        <taxon>Methanocellales</taxon>
        <taxon>Methanocellaceae</taxon>
        <taxon>Methanooceanicella</taxon>
    </lineage>
</organism>
<evidence type="ECO:0000313" key="6">
    <source>
        <dbReference type="Proteomes" id="UP001320159"/>
    </source>
</evidence>
<accession>A0AAP2RGI7</accession>